<dbReference type="InterPro" id="IPR003736">
    <property type="entry name" value="PAAI_dom"/>
</dbReference>
<dbReference type="Pfam" id="PF03061">
    <property type="entry name" value="4HBT"/>
    <property type="match status" value="1"/>
</dbReference>
<dbReference type="RefSeq" id="WP_091734198.1">
    <property type="nucleotide sequence ID" value="NZ_LT629757.1"/>
</dbReference>
<dbReference type="GO" id="GO:0005829">
    <property type="term" value="C:cytosol"/>
    <property type="evidence" value="ECO:0007669"/>
    <property type="project" value="TreeGrafter"/>
</dbReference>
<dbReference type="PANTHER" id="PTHR43240:SF5">
    <property type="entry name" value="1,4-DIHYDROXY-2-NAPHTHOYL-COA THIOESTERASE 1"/>
    <property type="match status" value="1"/>
</dbReference>
<name>A0A1H1XQD4_9ACTN</name>
<dbReference type="CDD" id="cd03443">
    <property type="entry name" value="PaaI_thioesterase"/>
    <property type="match status" value="1"/>
</dbReference>
<dbReference type="InterPro" id="IPR006683">
    <property type="entry name" value="Thioestr_dom"/>
</dbReference>
<evidence type="ECO:0000259" key="3">
    <source>
        <dbReference type="Pfam" id="PF03061"/>
    </source>
</evidence>
<comment type="similarity">
    <text evidence="1">Belongs to the thioesterase PaaI family.</text>
</comment>
<accession>A0A1H1XQD4</accession>
<evidence type="ECO:0000313" key="4">
    <source>
        <dbReference type="EMBL" id="SDT11477.1"/>
    </source>
</evidence>
<dbReference type="PANTHER" id="PTHR43240">
    <property type="entry name" value="1,4-DIHYDROXY-2-NAPHTHOYL-COA THIOESTERASE 1"/>
    <property type="match status" value="1"/>
</dbReference>
<gene>
    <name evidence="4" type="ORF">SAMN04488570_3567</name>
</gene>
<keyword evidence="5" id="KW-1185">Reference proteome</keyword>
<dbReference type="SUPFAM" id="SSF54637">
    <property type="entry name" value="Thioesterase/thiol ester dehydrase-isomerase"/>
    <property type="match status" value="1"/>
</dbReference>
<evidence type="ECO:0000256" key="2">
    <source>
        <dbReference type="ARBA" id="ARBA00022801"/>
    </source>
</evidence>
<proteinExistence type="inferred from homology"/>
<organism evidence="4 5">
    <name type="scientific">Nocardioides scoriae</name>
    <dbReference type="NCBI Taxonomy" id="642780"/>
    <lineage>
        <taxon>Bacteria</taxon>
        <taxon>Bacillati</taxon>
        <taxon>Actinomycetota</taxon>
        <taxon>Actinomycetes</taxon>
        <taxon>Propionibacteriales</taxon>
        <taxon>Nocardioidaceae</taxon>
        <taxon>Nocardioides</taxon>
    </lineage>
</organism>
<evidence type="ECO:0000256" key="1">
    <source>
        <dbReference type="ARBA" id="ARBA00008324"/>
    </source>
</evidence>
<reference evidence="5" key="1">
    <citation type="submission" date="2016-10" db="EMBL/GenBank/DDBJ databases">
        <authorList>
            <person name="Varghese N."/>
            <person name="Submissions S."/>
        </authorList>
    </citation>
    <scope>NUCLEOTIDE SEQUENCE [LARGE SCALE GENOMIC DNA]</scope>
    <source>
        <strain evidence="5">DSM 22127</strain>
    </source>
</reference>
<dbReference type="NCBIfam" id="TIGR00369">
    <property type="entry name" value="unchar_dom_1"/>
    <property type="match status" value="1"/>
</dbReference>
<dbReference type="EMBL" id="LT629757">
    <property type="protein sequence ID" value="SDT11477.1"/>
    <property type="molecule type" value="Genomic_DNA"/>
</dbReference>
<dbReference type="Proteomes" id="UP000198859">
    <property type="component" value="Chromosome I"/>
</dbReference>
<protein>
    <submittedName>
        <fullName evidence="4">Uncharacterized domain 1-containing protein</fullName>
    </submittedName>
</protein>
<dbReference type="InterPro" id="IPR029069">
    <property type="entry name" value="HotDog_dom_sf"/>
</dbReference>
<feature type="domain" description="Thioesterase" evidence="3">
    <location>
        <begin position="55"/>
        <end position="131"/>
    </location>
</feature>
<dbReference type="GO" id="GO:0061522">
    <property type="term" value="F:1,4-dihydroxy-2-naphthoyl-CoA thioesterase activity"/>
    <property type="evidence" value="ECO:0007669"/>
    <property type="project" value="TreeGrafter"/>
</dbReference>
<dbReference type="OrthoDB" id="9798208at2"/>
<dbReference type="AlphaFoldDB" id="A0A1H1XQD4"/>
<evidence type="ECO:0000313" key="5">
    <source>
        <dbReference type="Proteomes" id="UP000198859"/>
    </source>
</evidence>
<dbReference type="STRING" id="642780.SAMN04488570_3567"/>
<dbReference type="Gene3D" id="3.10.129.10">
    <property type="entry name" value="Hotdog Thioesterase"/>
    <property type="match status" value="1"/>
</dbReference>
<sequence>MSDQTPREDGPTVPDLTDQDITGQFAAWLGIEFTEVTGDRVVATWEAQPKLHQPYGIVHGGVHCSVVETLASIGAAYWVGDRGQVVGVNNNTDFYRAVREGTLTSTATPLHRGRSQQVWLVETVSAEGKVVARGQVRLQNLYPDS</sequence>
<keyword evidence="2" id="KW-0378">Hydrolase</keyword>